<keyword evidence="3" id="KW-1185">Reference proteome</keyword>
<gene>
    <name evidence="2" type="ORF">MTY59_44950</name>
</gene>
<reference evidence="2 3" key="1">
    <citation type="submission" date="2021-07" db="EMBL/GenBank/DDBJ databases">
        <title>Complete genome sequence of nontuberculous Mycobacterium sp. TY59.</title>
        <authorList>
            <person name="Fukushima K."/>
        </authorList>
    </citation>
    <scope>NUCLEOTIDE SEQUENCE [LARGE SCALE GENOMIC DNA]</scope>
    <source>
        <strain evidence="2 3">TY59</strain>
    </source>
</reference>
<reference evidence="2 3" key="2">
    <citation type="submission" date="2021-07" db="EMBL/GenBank/DDBJ databases">
        <authorList>
            <person name="Matsumoto Y."/>
            <person name="Motooka D."/>
            <person name="Nakamura S."/>
        </authorList>
    </citation>
    <scope>NUCLEOTIDE SEQUENCE [LARGE SCALE GENOMIC DNA]</scope>
    <source>
        <strain evidence="2 3">TY59</strain>
    </source>
</reference>
<evidence type="ECO:0000313" key="3">
    <source>
        <dbReference type="Proteomes" id="UP000826012"/>
    </source>
</evidence>
<evidence type="ECO:0000256" key="1">
    <source>
        <dbReference type="SAM" id="MobiDB-lite"/>
    </source>
</evidence>
<feature type="region of interest" description="Disordered" evidence="1">
    <location>
        <begin position="1"/>
        <end position="68"/>
    </location>
</feature>
<protein>
    <submittedName>
        <fullName evidence="2">Uncharacterized protein</fullName>
    </submittedName>
</protein>
<sequence>MRYMRVPGSPNGQAMNRDAVSPGRRQYPAPTPWPARYSSPTTPGGTGRSHSSSTKNAARVTGDPIGGNPVPACSGVLLQAHIVVSVGP</sequence>
<feature type="compositionally biased region" description="Polar residues" evidence="1">
    <location>
        <begin position="38"/>
        <end position="56"/>
    </location>
</feature>
<dbReference type="Proteomes" id="UP000826012">
    <property type="component" value="Chromosome"/>
</dbReference>
<accession>A0ABM7SWI0</accession>
<name>A0ABM7SWI0_9MYCO</name>
<organism evidence="2 3">
    <name type="scientific">Mycobacterium senriense</name>
    <dbReference type="NCBI Taxonomy" id="2775496"/>
    <lineage>
        <taxon>Bacteria</taxon>
        <taxon>Bacillati</taxon>
        <taxon>Actinomycetota</taxon>
        <taxon>Actinomycetes</taxon>
        <taxon>Mycobacteriales</taxon>
        <taxon>Mycobacteriaceae</taxon>
        <taxon>Mycobacterium</taxon>
        <taxon>Mycobacterium avium complex (MAC)</taxon>
    </lineage>
</organism>
<dbReference type="EMBL" id="AP024828">
    <property type="protein sequence ID" value="BCZ24640.1"/>
    <property type="molecule type" value="Genomic_DNA"/>
</dbReference>
<proteinExistence type="predicted"/>
<evidence type="ECO:0000313" key="2">
    <source>
        <dbReference type="EMBL" id="BCZ24640.1"/>
    </source>
</evidence>